<keyword evidence="5" id="KW-1185">Reference proteome</keyword>
<evidence type="ECO:0000313" key="5">
    <source>
        <dbReference type="Proteomes" id="UP000245207"/>
    </source>
</evidence>
<evidence type="ECO:0000256" key="2">
    <source>
        <dbReference type="SAM" id="MobiDB-lite"/>
    </source>
</evidence>
<reference evidence="4 5" key="1">
    <citation type="journal article" date="2018" name="Mol. Plant">
        <title>The genome of Artemisia annua provides insight into the evolution of Asteraceae family and artemisinin biosynthesis.</title>
        <authorList>
            <person name="Shen Q."/>
            <person name="Zhang L."/>
            <person name="Liao Z."/>
            <person name="Wang S."/>
            <person name="Yan T."/>
            <person name="Shi P."/>
            <person name="Liu M."/>
            <person name="Fu X."/>
            <person name="Pan Q."/>
            <person name="Wang Y."/>
            <person name="Lv Z."/>
            <person name="Lu X."/>
            <person name="Zhang F."/>
            <person name="Jiang W."/>
            <person name="Ma Y."/>
            <person name="Chen M."/>
            <person name="Hao X."/>
            <person name="Li L."/>
            <person name="Tang Y."/>
            <person name="Lv G."/>
            <person name="Zhou Y."/>
            <person name="Sun X."/>
            <person name="Brodelius P.E."/>
            <person name="Rose J.K.C."/>
            <person name="Tang K."/>
        </authorList>
    </citation>
    <scope>NUCLEOTIDE SEQUENCE [LARGE SCALE GENOMIC DNA]</scope>
    <source>
        <strain evidence="5">cv. Huhao1</strain>
        <tissue evidence="4">Leaf</tissue>
    </source>
</reference>
<dbReference type="Proteomes" id="UP000245207">
    <property type="component" value="Unassembled WGS sequence"/>
</dbReference>
<feature type="compositionally biased region" description="Basic residues" evidence="2">
    <location>
        <begin position="171"/>
        <end position="182"/>
    </location>
</feature>
<proteinExistence type="inferred from homology"/>
<organism evidence="4 5">
    <name type="scientific">Artemisia annua</name>
    <name type="common">Sweet wormwood</name>
    <dbReference type="NCBI Taxonomy" id="35608"/>
    <lineage>
        <taxon>Eukaryota</taxon>
        <taxon>Viridiplantae</taxon>
        <taxon>Streptophyta</taxon>
        <taxon>Embryophyta</taxon>
        <taxon>Tracheophyta</taxon>
        <taxon>Spermatophyta</taxon>
        <taxon>Magnoliopsida</taxon>
        <taxon>eudicotyledons</taxon>
        <taxon>Gunneridae</taxon>
        <taxon>Pentapetalae</taxon>
        <taxon>asterids</taxon>
        <taxon>campanulids</taxon>
        <taxon>Asterales</taxon>
        <taxon>Asteraceae</taxon>
        <taxon>Asteroideae</taxon>
        <taxon>Anthemideae</taxon>
        <taxon>Artemisiinae</taxon>
        <taxon>Artemisia</taxon>
    </lineage>
</organism>
<protein>
    <recommendedName>
        <fullName evidence="3">Glabrous enhancer-binding protein-like DBD domain-containing protein</fullName>
    </recommendedName>
</protein>
<gene>
    <name evidence="4" type="ORF">CTI12_AA456690</name>
</gene>
<dbReference type="InterPro" id="IPR053932">
    <property type="entry name" value="GeBP-like_DBD"/>
</dbReference>
<feature type="region of interest" description="Disordered" evidence="2">
    <location>
        <begin position="1"/>
        <end position="20"/>
    </location>
</feature>
<comment type="similarity">
    <text evidence="1">Belongs to the GeBP family.</text>
</comment>
<evidence type="ECO:0000259" key="3">
    <source>
        <dbReference type="Pfam" id="PF04504"/>
    </source>
</evidence>
<feature type="region of interest" description="Disordered" evidence="2">
    <location>
        <begin position="153"/>
        <end position="182"/>
    </location>
</feature>
<dbReference type="Pfam" id="PF04504">
    <property type="entry name" value="GeBP-like_DBD"/>
    <property type="match status" value="1"/>
</dbReference>
<feature type="domain" description="Glabrous enhancer-binding protein-like DBD" evidence="3">
    <location>
        <begin position="58"/>
        <end position="147"/>
    </location>
</feature>
<name>A0A2U1LTB0_ARTAN</name>
<comment type="caution">
    <text evidence="4">The sequence shown here is derived from an EMBL/GenBank/DDBJ whole genome shotgun (WGS) entry which is preliminary data.</text>
</comment>
<dbReference type="EMBL" id="PKPP01007863">
    <property type="protein sequence ID" value="PWA52235.1"/>
    <property type="molecule type" value="Genomic_DNA"/>
</dbReference>
<dbReference type="AlphaFoldDB" id="A0A2U1LTB0"/>
<accession>A0A2U1LTB0</accession>
<sequence>MDHSSITQENDGAGSSGSKKMTDKVKDIYITPRNHQDIATRIALEAARDPYGIISPGKKQEINLLVDLLEYHKYPLDNANDMREFFNFWIQKREVYVTEEVFIDKVTELHERFLDNKHRTLSSDEDFKEWMDKNEVKIYRLSDCLWGKKDDGKYDNGGGDDDPNYEPSNYHQKRMKRRSLAF</sequence>
<feature type="compositionally biased region" description="Polar residues" evidence="2">
    <location>
        <begin position="1"/>
        <end position="10"/>
    </location>
</feature>
<evidence type="ECO:0000313" key="4">
    <source>
        <dbReference type="EMBL" id="PWA52235.1"/>
    </source>
</evidence>
<evidence type="ECO:0000256" key="1">
    <source>
        <dbReference type="ARBA" id="ARBA00010820"/>
    </source>
</evidence>